<evidence type="ECO:0000313" key="1">
    <source>
        <dbReference type="EMBL" id="PBC26915.1"/>
    </source>
</evidence>
<reference evidence="1 2" key="1">
    <citation type="submission" date="2014-07" db="EMBL/GenBank/DDBJ databases">
        <title>Genomic and transcriptomic analysis on Apis cerana provide comprehensive insights into honey bee biology.</title>
        <authorList>
            <person name="Diao Q."/>
            <person name="Sun L."/>
            <person name="Zheng H."/>
            <person name="Zheng H."/>
            <person name="Xu S."/>
            <person name="Wang S."/>
            <person name="Zeng Z."/>
            <person name="Hu F."/>
            <person name="Su S."/>
            <person name="Wu J."/>
        </authorList>
    </citation>
    <scope>NUCLEOTIDE SEQUENCE [LARGE SCALE GENOMIC DNA]</scope>
    <source>
        <tissue evidence="1">Pupae without intestine</tissue>
    </source>
</reference>
<dbReference type="AlphaFoldDB" id="A0A2A3E5E2"/>
<dbReference type="EMBL" id="KZ288364">
    <property type="protein sequence ID" value="PBC26915.1"/>
    <property type="molecule type" value="Genomic_DNA"/>
</dbReference>
<organism evidence="1 2">
    <name type="scientific">Apis cerana cerana</name>
    <name type="common">Oriental honeybee</name>
    <dbReference type="NCBI Taxonomy" id="94128"/>
    <lineage>
        <taxon>Eukaryota</taxon>
        <taxon>Metazoa</taxon>
        <taxon>Ecdysozoa</taxon>
        <taxon>Arthropoda</taxon>
        <taxon>Hexapoda</taxon>
        <taxon>Insecta</taxon>
        <taxon>Pterygota</taxon>
        <taxon>Neoptera</taxon>
        <taxon>Endopterygota</taxon>
        <taxon>Hymenoptera</taxon>
        <taxon>Apocrita</taxon>
        <taxon>Aculeata</taxon>
        <taxon>Apoidea</taxon>
        <taxon>Anthophila</taxon>
        <taxon>Apidae</taxon>
        <taxon>Apis</taxon>
    </lineage>
</organism>
<sequence length="80" mass="8414">MAGGGANPSRHRCSLSKDVRAMAEGMLTERLRELEADGGGIRIGGLRLALHSFACRELSYNYLSACNRSAGIAMANATTG</sequence>
<name>A0A2A3E5E2_APICC</name>
<protein>
    <submittedName>
        <fullName evidence="1">Uncharacterized protein</fullName>
    </submittedName>
</protein>
<keyword evidence="2" id="KW-1185">Reference proteome</keyword>
<evidence type="ECO:0000313" key="2">
    <source>
        <dbReference type="Proteomes" id="UP000242457"/>
    </source>
</evidence>
<dbReference type="Proteomes" id="UP000242457">
    <property type="component" value="Unassembled WGS sequence"/>
</dbReference>
<gene>
    <name evidence="1" type="ORF">APICC_01066</name>
</gene>
<accession>A0A2A3E5E2</accession>
<dbReference type="OrthoDB" id="10547178at2759"/>
<proteinExistence type="predicted"/>